<protein>
    <recommendedName>
        <fullName evidence="3">Phosducin domain-containing protein</fullName>
    </recommendedName>
</protein>
<evidence type="ECO:0000256" key="1">
    <source>
        <dbReference type="ARBA" id="ARBA00009686"/>
    </source>
</evidence>
<feature type="domain" description="Phosducin" evidence="3">
    <location>
        <begin position="70"/>
        <end position="219"/>
    </location>
</feature>
<accession>A0A427Y2K4</accession>
<feature type="region of interest" description="Disordered" evidence="2">
    <location>
        <begin position="1"/>
        <end position="143"/>
    </location>
</feature>
<evidence type="ECO:0000313" key="5">
    <source>
        <dbReference type="Proteomes" id="UP000279259"/>
    </source>
</evidence>
<proteinExistence type="inferred from homology"/>
<dbReference type="AlphaFoldDB" id="A0A427Y2K4"/>
<organism evidence="4 5">
    <name type="scientific">Saitozyma podzolica</name>
    <dbReference type="NCBI Taxonomy" id="1890683"/>
    <lineage>
        <taxon>Eukaryota</taxon>
        <taxon>Fungi</taxon>
        <taxon>Dikarya</taxon>
        <taxon>Basidiomycota</taxon>
        <taxon>Agaricomycotina</taxon>
        <taxon>Tremellomycetes</taxon>
        <taxon>Tremellales</taxon>
        <taxon>Trimorphomycetaceae</taxon>
        <taxon>Saitozyma</taxon>
    </lineage>
</organism>
<gene>
    <name evidence="4" type="ORF">EHS25_005106</name>
</gene>
<feature type="compositionally biased region" description="Basic and acidic residues" evidence="2">
    <location>
        <begin position="285"/>
        <end position="294"/>
    </location>
</feature>
<dbReference type="STRING" id="1890683.A0A427Y2K4"/>
<dbReference type="PANTHER" id="PTHR46052:SF1">
    <property type="entry name" value="PHOSDUCIN-LIKE PROTEIN"/>
    <property type="match status" value="1"/>
</dbReference>
<dbReference type="PANTHER" id="PTHR46052">
    <property type="entry name" value="PHOSDUCIN-LIKE PROTEIN"/>
    <property type="match status" value="1"/>
</dbReference>
<feature type="compositionally biased region" description="Polar residues" evidence="2">
    <location>
        <begin position="42"/>
        <end position="55"/>
    </location>
</feature>
<dbReference type="EMBL" id="RSCD01000021">
    <property type="protein sequence ID" value="RSH85299.1"/>
    <property type="molecule type" value="Genomic_DNA"/>
</dbReference>
<dbReference type="OrthoDB" id="70588at2759"/>
<evidence type="ECO:0000256" key="2">
    <source>
        <dbReference type="SAM" id="MobiDB-lite"/>
    </source>
</evidence>
<comment type="caution">
    <text evidence="4">The sequence shown here is derived from an EMBL/GenBank/DDBJ whole genome shotgun (WGS) entry which is preliminary data.</text>
</comment>
<dbReference type="InterPro" id="IPR024253">
    <property type="entry name" value="Phosducin_thioredoxin-like_dom"/>
</dbReference>
<dbReference type="Proteomes" id="UP000279259">
    <property type="component" value="Unassembled WGS sequence"/>
</dbReference>
<dbReference type="InterPro" id="IPR051499">
    <property type="entry name" value="Phosducin-like_reg"/>
</dbReference>
<reference evidence="4 5" key="1">
    <citation type="submission" date="2018-11" db="EMBL/GenBank/DDBJ databases">
        <title>Genome sequence of Saitozyma podzolica DSM 27192.</title>
        <authorList>
            <person name="Aliyu H."/>
            <person name="Gorte O."/>
            <person name="Ochsenreither K."/>
        </authorList>
    </citation>
    <scope>NUCLEOTIDE SEQUENCE [LARGE SCALE GENOMIC DNA]</scope>
    <source>
        <strain evidence="4 5">DSM 27192</strain>
    </source>
</reference>
<feature type="compositionally biased region" description="Low complexity" evidence="2">
    <location>
        <begin position="56"/>
        <end position="72"/>
    </location>
</feature>
<feature type="compositionally biased region" description="Basic and acidic residues" evidence="2">
    <location>
        <begin position="79"/>
        <end position="143"/>
    </location>
</feature>
<dbReference type="Pfam" id="PF02114">
    <property type="entry name" value="Phosducin"/>
    <property type="match status" value="1"/>
</dbReference>
<feature type="compositionally biased region" description="Acidic residues" evidence="2">
    <location>
        <begin position="255"/>
        <end position="267"/>
    </location>
</feature>
<keyword evidence="5" id="KW-1185">Reference proteome</keyword>
<comment type="similarity">
    <text evidence="1">Belongs to the phosducin family.</text>
</comment>
<evidence type="ECO:0000313" key="4">
    <source>
        <dbReference type="EMBL" id="RSH85299.1"/>
    </source>
</evidence>
<dbReference type="InterPro" id="IPR036249">
    <property type="entry name" value="Thioredoxin-like_sf"/>
</dbReference>
<evidence type="ECO:0000259" key="3">
    <source>
        <dbReference type="Pfam" id="PF02114"/>
    </source>
</evidence>
<dbReference type="Gene3D" id="3.40.30.10">
    <property type="entry name" value="Glutaredoxin"/>
    <property type="match status" value="1"/>
</dbReference>
<feature type="region of interest" description="Disordered" evidence="2">
    <location>
        <begin position="238"/>
        <end position="316"/>
    </location>
</feature>
<sequence>MADLEAAALSGDLFRPRSDSPTRSESTSSPLNTDDELGSDLSRPSSPHGSNANLLSQPSQPSAAAPSHSGAQTGPKGVISDRRAQRSQAREDGERDRRAVRAEQERRTIVAETVEQERVRREKEERDREAWEREREREEEENRLKWRRQRREELERERGAGERAGEAALKRGGLREVGKEGFLMAVERPGWVVILIYEPDIPRCQVLLSHMLHLSLNLPPTPTPLTLLRARATSLSFSLLPPSESGPAGGNATNDYDDEEDQYEDEPEPKGRPDPDVLPTILAYRDGELERTERILPPLNGVAMNQRDLLGSDDED</sequence>
<dbReference type="SUPFAM" id="SSF52833">
    <property type="entry name" value="Thioredoxin-like"/>
    <property type="match status" value="1"/>
</dbReference>
<name>A0A427Y2K4_9TREE</name>